<proteinExistence type="predicted"/>
<organism evidence="6 7">
    <name type="scientific">Pararhodobacter oceanensis</name>
    <dbReference type="NCBI Taxonomy" id="2172121"/>
    <lineage>
        <taxon>Bacteria</taxon>
        <taxon>Pseudomonadati</taxon>
        <taxon>Pseudomonadota</taxon>
        <taxon>Alphaproteobacteria</taxon>
        <taxon>Rhodobacterales</taxon>
        <taxon>Paracoccaceae</taxon>
        <taxon>Pararhodobacter</taxon>
    </lineage>
</organism>
<dbReference type="GO" id="GO:0005737">
    <property type="term" value="C:cytoplasm"/>
    <property type="evidence" value="ECO:0007669"/>
    <property type="project" value="TreeGrafter"/>
</dbReference>
<dbReference type="PROSITE" id="PS51462">
    <property type="entry name" value="NUDIX"/>
    <property type="match status" value="1"/>
</dbReference>
<dbReference type="InterPro" id="IPR000086">
    <property type="entry name" value="NUDIX_hydrolase_dom"/>
</dbReference>
<dbReference type="Pfam" id="PF00293">
    <property type="entry name" value="NUDIX"/>
    <property type="match status" value="1"/>
</dbReference>
<dbReference type="Proteomes" id="UP000245911">
    <property type="component" value="Unassembled WGS sequence"/>
</dbReference>
<evidence type="ECO:0000259" key="5">
    <source>
        <dbReference type="PROSITE" id="PS51462"/>
    </source>
</evidence>
<dbReference type="EMBL" id="QDKM01000006">
    <property type="protein sequence ID" value="PVH28135.1"/>
    <property type="molecule type" value="Genomic_DNA"/>
</dbReference>
<evidence type="ECO:0000256" key="2">
    <source>
        <dbReference type="ARBA" id="ARBA00022723"/>
    </source>
</evidence>
<evidence type="ECO:0000256" key="1">
    <source>
        <dbReference type="ARBA" id="ARBA00001946"/>
    </source>
</evidence>
<keyword evidence="4" id="KW-0460">Magnesium</keyword>
<accession>A0A2T8HRU3</accession>
<keyword evidence="3 6" id="KW-0378">Hydrolase</keyword>
<dbReference type="CDD" id="cd04666">
    <property type="entry name" value="NUDIX_DIPP2_like_Nudt4"/>
    <property type="match status" value="1"/>
</dbReference>
<dbReference type="PANTHER" id="PTHR12629:SF0">
    <property type="entry name" value="DIPHOSPHOINOSITOL-POLYPHOSPHATE DIPHOSPHATASE"/>
    <property type="match status" value="1"/>
</dbReference>
<sequence length="151" mass="17201">MKLNAMTTFRDYVEPVFRRPNYVQTGALCLRQTEAGREVLLVTSLGGKRWIVPKGWPMKNRTLAEAAQQEAWEEAGVKGRVEDSSLGTFSYRKLVKGGIPVTCDCELFTLQVDEIAEDWPERKIRNRAWMTINQAIEAVSEEGLREILRAL</sequence>
<feature type="domain" description="Nudix hydrolase" evidence="5">
    <location>
        <begin position="20"/>
        <end position="151"/>
    </location>
</feature>
<dbReference type="GO" id="GO:0046872">
    <property type="term" value="F:metal ion binding"/>
    <property type="evidence" value="ECO:0007669"/>
    <property type="project" value="UniProtKB-KW"/>
</dbReference>
<evidence type="ECO:0000256" key="4">
    <source>
        <dbReference type="ARBA" id="ARBA00022842"/>
    </source>
</evidence>
<evidence type="ECO:0000313" key="6">
    <source>
        <dbReference type="EMBL" id="PVH28135.1"/>
    </source>
</evidence>
<name>A0A2T8HRU3_9RHOB</name>
<dbReference type="GO" id="GO:0016462">
    <property type="term" value="F:pyrophosphatase activity"/>
    <property type="evidence" value="ECO:0007669"/>
    <property type="project" value="InterPro"/>
</dbReference>
<protein>
    <submittedName>
        <fullName evidence="6">NUDIX hydrolase</fullName>
    </submittedName>
</protein>
<dbReference type="PANTHER" id="PTHR12629">
    <property type="entry name" value="DIPHOSPHOINOSITOL POLYPHOSPHATE PHOSPHOHYDROLASE"/>
    <property type="match status" value="1"/>
</dbReference>
<comment type="cofactor">
    <cofactor evidence="1">
        <name>Mg(2+)</name>
        <dbReference type="ChEBI" id="CHEBI:18420"/>
    </cofactor>
</comment>
<dbReference type="InterPro" id="IPR047198">
    <property type="entry name" value="DDP-like_NUDIX"/>
</dbReference>
<reference evidence="6 7" key="1">
    <citation type="submission" date="2018-04" db="EMBL/GenBank/DDBJ databases">
        <title>Pararhodobacter oceanense sp. nov., isolated from marine intertidal sediment.</title>
        <authorList>
            <person name="Wang X.-L."/>
            <person name="Du Z.-J."/>
        </authorList>
    </citation>
    <scope>NUCLEOTIDE SEQUENCE [LARGE SCALE GENOMIC DNA]</scope>
    <source>
        <strain evidence="6 7">AM505</strain>
    </source>
</reference>
<dbReference type="InterPro" id="IPR015797">
    <property type="entry name" value="NUDIX_hydrolase-like_dom_sf"/>
</dbReference>
<evidence type="ECO:0000256" key="3">
    <source>
        <dbReference type="ARBA" id="ARBA00022801"/>
    </source>
</evidence>
<dbReference type="AlphaFoldDB" id="A0A2T8HRU3"/>
<dbReference type="SUPFAM" id="SSF55811">
    <property type="entry name" value="Nudix"/>
    <property type="match status" value="1"/>
</dbReference>
<evidence type="ECO:0000313" key="7">
    <source>
        <dbReference type="Proteomes" id="UP000245911"/>
    </source>
</evidence>
<comment type="caution">
    <text evidence="6">The sequence shown here is derived from an EMBL/GenBank/DDBJ whole genome shotgun (WGS) entry which is preliminary data.</text>
</comment>
<gene>
    <name evidence="6" type="ORF">DDE20_13550</name>
</gene>
<dbReference type="RefSeq" id="WP_116559053.1">
    <property type="nucleotide sequence ID" value="NZ_QDKM01000006.1"/>
</dbReference>
<keyword evidence="2" id="KW-0479">Metal-binding</keyword>
<dbReference type="OrthoDB" id="7066910at2"/>
<keyword evidence="7" id="KW-1185">Reference proteome</keyword>
<dbReference type="Gene3D" id="3.90.79.10">
    <property type="entry name" value="Nucleoside Triphosphate Pyrophosphohydrolase"/>
    <property type="match status" value="1"/>
</dbReference>